<evidence type="ECO:0000256" key="1">
    <source>
        <dbReference type="SAM" id="Phobius"/>
    </source>
</evidence>
<dbReference type="RefSeq" id="WP_107029057.1">
    <property type="nucleotide sequence ID" value="NZ_DBGCSN010000348.1"/>
</dbReference>
<feature type="transmembrane region" description="Helical" evidence="1">
    <location>
        <begin position="31"/>
        <end position="50"/>
    </location>
</feature>
<keyword evidence="1" id="KW-0812">Transmembrane</keyword>
<accession>A0A2T3G7A4</accession>
<feature type="transmembrane region" description="Helical" evidence="1">
    <location>
        <begin position="178"/>
        <end position="198"/>
    </location>
</feature>
<dbReference type="EMBL" id="PYLQ01000001">
    <property type="protein sequence ID" value="PST43416.1"/>
    <property type="molecule type" value="Genomic_DNA"/>
</dbReference>
<evidence type="ECO:0000313" key="3">
    <source>
        <dbReference type="Proteomes" id="UP000240974"/>
    </source>
</evidence>
<feature type="transmembrane region" description="Helical" evidence="1">
    <location>
        <begin position="112"/>
        <end position="134"/>
    </location>
</feature>
<dbReference type="Proteomes" id="UP000240974">
    <property type="component" value="Unassembled WGS sequence"/>
</dbReference>
<feature type="transmembrane region" description="Helical" evidence="1">
    <location>
        <begin position="149"/>
        <end position="172"/>
    </location>
</feature>
<sequence length="397" mass="46605">MSLFDLVINIIESSIMCYFIYKYFDFKQIEKLWLFILIDFTSITLCNSFINESSALLIIVTSVLIVCLKMFGEKIRIESIIVCFLSLIIDIVCNVVSLIIGRIANYFIGTQFIQMPAMTVLSKILYLIAVLAFLKKKASYKSQLNSKRWLTLIIVISILFIVAYILVTSYVFDNVDTLVNLFCTALIFIAIILILNIYGKILEENEESTRIRLKNEEIRYKKENEKVLSKMSEDIYQLEHNLRYILMQVKLNEQNKKYDENIELIDQYIRNFGKFKAIINTDNPYFDYFMNQKINDLSNNGIDVHTSINISHSDYYLDREYVEYLIKVINLFKLEATQITINIYEKQEFNIIEVLTSKNMKLTFDNSLKQLAQHLDAQYKVIQDNELCVFKSIQSMK</sequence>
<gene>
    <name evidence="2" type="ORF">C7U54_01515</name>
</gene>
<reference evidence="2 3" key="1">
    <citation type="journal article" date="2019" name="Int. J. Syst. Evol. Microbiol.">
        <title>Faecalibacillus intestinalis gen. nov., sp. nov. and Faecalibacillus faecis sp. nov., isolated from human faeces.</title>
        <authorList>
            <person name="Seo B."/>
            <person name="Jeon K."/>
            <person name="Baek I."/>
            <person name="Lee Y.M."/>
            <person name="Baek K."/>
            <person name="Ko G."/>
        </authorList>
    </citation>
    <scope>NUCLEOTIDE SEQUENCE [LARGE SCALE GENOMIC DNA]</scope>
    <source>
        <strain evidence="2 3">SNUG30099</strain>
    </source>
</reference>
<dbReference type="AlphaFoldDB" id="A0A2T3G7A4"/>
<organism evidence="2 3">
    <name type="scientific">Faecalibacillus intestinalis</name>
    <dbReference type="NCBI Taxonomy" id="1982626"/>
    <lineage>
        <taxon>Bacteria</taxon>
        <taxon>Bacillati</taxon>
        <taxon>Bacillota</taxon>
        <taxon>Erysipelotrichia</taxon>
        <taxon>Erysipelotrichales</taxon>
        <taxon>Coprobacillaceae</taxon>
        <taxon>Faecalibacillus</taxon>
    </lineage>
</organism>
<name>A0A2T3G7A4_9FIRM</name>
<keyword evidence="3" id="KW-1185">Reference proteome</keyword>
<comment type="caution">
    <text evidence="2">The sequence shown here is derived from an EMBL/GenBank/DDBJ whole genome shotgun (WGS) entry which is preliminary data.</text>
</comment>
<evidence type="ECO:0008006" key="4">
    <source>
        <dbReference type="Google" id="ProtNLM"/>
    </source>
</evidence>
<feature type="transmembrane region" description="Helical" evidence="1">
    <location>
        <begin position="79"/>
        <end position="100"/>
    </location>
</feature>
<feature type="transmembrane region" description="Helical" evidence="1">
    <location>
        <begin position="56"/>
        <end position="72"/>
    </location>
</feature>
<proteinExistence type="predicted"/>
<protein>
    <recommendedName>
        <fullName evidence="4">Sensor histidine kinase NatK C-terminal domain-containing protein</fullName>
    </recommendedName>
</protein>
<evidence type="ECO:0000313" key="2">
    <source>
        <dbReference type="EMBL" id="PST43416.1"/>
    </source>
</evidence>
<keyword evidence="1" id="KW-0472">Membrane</keyword>
<keyword evidence="1" id="KW-1133">Transmembrane helix</keyword>